<evidence type="ECO:0000256" key="2">
    <source>
        <dbReference type="ARBA" id="ARBA00022679"/>
    </source>
</evidence>
<evidence type="ECO:0000259" key="11">
    <source>
        <dbReference type="Pfam" id="PF01529"/>
    </source>
</evidence>
<feature type="transmembrane region" description="Helical" evidence="10">
    <location>
        <begin position="55"/>
        <end position="74"/>
    </location>
</feature>
<dbReference type="GO" id="GO:0019706">
    <property type="term" value="F:protein-cysteine S-palmitoyltransferase activity"/>
    <property type="evidence" value="ECO:0007669"/>
    <property type="project" value="UniProtKB-EC"/>
</dbReference>
<comment type="similarity">
    <text evidence="10">Belongs to the DHHC palmitoyltransferase family.</text>
</comment>
<dbReference type="InterPro" id="IPR039859">
    <property type="entry name" value="PFA4/ZDH16/20/ERF2-like"/>
</dbReference>
<feature type="transmembrane region" description="Helical" evidence="10">
    <location>
        <begin position="200"/>
        <end position="227"/>
    </location>
</feature>
<evidence type="ECO:0000256" key="7">
    <source>
        <dbReference type="ARBA" id="ARBA00023288"/>
    </source>
</evidence>
<keyword evidence="6" id="KW-0564">Palmitate</keyword>
<evidence type="ECO:0000313" key="13">
    <source>
        <dbReference type="Proteomes" id="UP000321570"/>
    </source>
</evidence>
<keyword evidence="3 10" id="KW-0812">Transmembrane</keyword>
<dbReference type="GO" id="GO:0006612">
    <property type="term" value="P:protein targeting to membrane"/>
    <property type="evidence" value="ECO:0007669"/>
    <property type="project" value="TreeGrafter"/>
</dbReference>
<proteinExistence type="inferred from homology"/>
<dbReference type="Proteomes" id="UP000321570">
    <property type="component" value="Unassembled WGS sequence"/>
</dbReference>
<dbReference type="AlphaFoldDB" id="A0A564Z466"/>
<keyword evidence="13" id="KW-1185">Reference proteome</keyword>
<evidence type="ECO:0000256" key="10">
    <source>
        <dbReference type="RuleBase" id="RU079119"/>
    </source>
</evidence>
<dbReference type="PANTHER" id="PTHR22883">
    <property type="entry name" value="ZINC FINGER DHHC DOMAIN CONTAINING PROTEIN"/>
    <property type="match status" value="1"/>
</dbReference>
<dbReference type="Pfam" id="PF01529">
    <property type="entry name" value="DHHC"/>
    <property type="match status" value="1"/>
</dbReference>
<dbReference type="PANTHER" id="PTHR22883:SF43">
    <property type="entry name" value="PALMITOYLTRANSFERASE APP"/>
    <property type="match status" value="1"/>
</dbReference>
<name>A0A564Z466_HYMDI</name>
<evidence type="ECO:0000313" key="12">
    <source>
        <dbReference type="EMBL" id="VUZ54295.1"/>
    </source>
</evidence>
<feature type="transmembrane region" description="Helical" evidence="10">
    <location>
        <begin position="86"/>
        <end position="105"/>
    </location>
</feature>
<dbReference type="InterPro" id="IPR001594">
    <property type="entry name" value="Palmitoyltrfase_DHHC"/>
</dbReference>
<reference evidence="12 13" key="1">
    <citation type="submission" date="2019-07" db="EMBL/GenBank/DDBJ databases">
        <authorList>
            <person name="Jastrzebski P J."/>
            <person name="Paukszto L."/>
            <person name="Jastrzebski P J."/>
        </authorList>
    </citation>
    <scope>NUCLEOTIDE SEQUENCE [LARGE SCALE GENOMIC DNA]</scope>
    <source>
        <strain evidence="12 13">WMS-il1</strain>
    </source>
</reference>
<accession>A0A564Z466</accession>
<evidence type="ECO:0000256" key="1">
    <source>
        <dbReference type="ARBA" id="ARBA00004127"/>
    </source>
</evidence>
<evidence type="ECO:0000256" key="5">
    <source>
        <dbReference type="ARBA" id="ARBA00023136"/>
    </source>
</evidence>
<dbReference type="PROSITE" id="PS50216">
    <property type="entry name" value="DHHC"/>
    <property type="match status" value="1"/>
</dbReference>
<evidence type="ECO:0000256" key="6">
    <source>
        <dbReference type="ARBA" id="ARBA00023139"/>
    </source>
</evidence>
<organism evidence="12 13">
    <name type="scientific">Hymenolepis diminuta</name>
    <name type="common">Rat tapeworm</name>
    <dbReference type="NCBI Taxonomy" id="6216"/>
    <lineage>
        <taxon>Eukaryota</taxon>
        <taxon>Metazoa</taxon>
        <taxon>Spiralia</taxon>
        <taxon>Lophotrochozoa</taxon>
        <taxon>Platyhelminthes</taxon>
        <taxon>Cestoda</taxon>
        <taxon>Eucestoda</taxon>
        <taxon>Cyclophyllidea</taxon>
        <taxon>Hymenolepididae</taxon>
        <taxon>Hymenolepis</taxon>
    </lineage>
</organism>
<evidence type="ECO:0000256" key="3">
    <source>
        <dbReference type="ARBA" id="ARBA00022692"/>
    </source>
</evidence>
<evidence type="ECO:0000256" key="9">
    <source>
        <dbReference type="ARBA" id="ARBA00048048"/>
    </source>
</evidence>
<comment type="subcellular location">
    <subcellularLocation>
        <location evidence="1">Endomembrane system</location>
        <topology evidence="1">Multi-pass membrane protein</topology>
    </subcellularLocation>
</comment>
<keyword evidence="8 10" id="KW-0012">Acyltransferase</keyword>
<keyword evidence="2 10" id="KW-0808">Transferase</keyword>
<dbReference type="GO" id="GO:0005794">
    <property type="term" value="C:Golgi apparatus"/>
    <property type="evidence" value="ECO:0007669"/>
    <property type="project" value="TreeGrafter"/>
</dbReference>
<protein>
    <recommendedName>
        <fullName evidence="10">Palmitoyltransferase</fullName>
        <ecNumber evidence="10">2.3.1.225</ecNumber>
    </recommendedName>
</protein>
<keyword evidence="4 10" id="KW-1133">Transmembrane helix</keyword>
<feature type="domain" description="Palmitoyltransferase DHHC" evidence="11">
    <location>
        <begin position="154"/>
        <end position="279"/>
    </location>
</feature>
<feature type="transmembrane region" description="Helical" evidence="10">
    <location>
        <begin position="247"/>
        <end position="266"/>
    </location>
</feature>
<evidence type="ECO:0000256" key="8">
    <source>
        <dbReference type="ARBA" id="ARBA00023315"/>
    </source>
</evidence>
<sequence>MYNEPDYSTTNSFAPLTGTQSQISVSRSPIPYYRIHPGRNRFGCRGHCVLSRQLCLFYVTLFLLFSISGVFFAFDARYLTVTLSPAIPAVGAVLFIFTFCVLLRVSCSDPGILPRATPAEVMVFEEELANQPDCSTQRSTIPSKEIQIRGVPYNQVYCHTCRLYRPPRTSHCSICDNCIERFDHHCPWIGNCIGVRNYRYFVIFLISVSILCSYVLIFCVINIGIVYKNTTDILETAKRTPASFVEILFTFFLWLAISGLTFYHIFLSSQEISTHEDIRQFPSTLRRMGQKNPFARSNGVKNLVAVLCGPVKPSVLRASRLVDPEDMRPPDFLTAYPLSVTRSADDNFAMQHTQSVNARPLKINSTDVSLNDNDWRSVSGGYPRRKQSITSNDAGYLTVKSPKLKRRRVVLAGEIDEHGDRIPTAGFDGRAIVSVKTPNPHYHRDDADCRVDQTDQ</sequence>
<dbReference type="EC" id="2.3.1.225" evidence="10"/>
<gene>
    <name evidence="12" type="ORF">WMSIL1_LOCUS12416</name>
</gene>
<dbReference type="GO" id="GO:0005783">
    <property type="term" value="C:endoplasmic reticulum"/>
    <property type="evidence" value="ECO:0007669"/>
    <property type="project" value="TreeGrafter"/>
</dbReference>
<evidence type="ECO:0000256" key="4">
    <source>
        <dbReference type="ARBA" id="ARBA00022989"/>
    </source>
</evidence>
<dbReference type="EMBL" id="CABIJS010000632">
    <property type="protein sequence ID" value="VUZ54295.1"/>
    <property type="molecule type" value="Genomic_DNA"/>
</dbReference>
<comment type="domain">
    <text evidence="10">The DHHC domain is required for palmitoyltransferase activity.</text>
</comment>
<keyword evidence="7" id="KW-0449">Lipoprotein</keyword>
<comment type="catalytic activity">
    <reaction evidence="9 10">
        <text>L-cysteinyl-[protein] + hexadecanoyl-CoA = S-hexadecanoyl-L-cysteinyl-[protein] + CoA</text>
        <dbReference type="Rhea" id="RHEA:36683"/>
        <dbReference type="Rhea" id="RHEA-COMP:10131"/>
        <dbReference type="Rhea" id="RHEA-COMP:11032"/>
        <dbReference type="ChEBI" id="CHEBI:29950"/>
        <dbReference type="ChEBI" id="CHEBI:57287"/>
        <dbReference type="ChEBI" id="CHEBI:57379"/>
        <dbReference type="ChEBI" id="CHEBI:74151"/>
        <dbReference type="EC" id="2.3.1.225"/>
    </reaction>
</comment>
<keyword evidence="5 10" id="KW-0472">Membrane</keyword>